<sequence length="43" mass="5264">MDHIIPLARRGKNDISNLQTLCRHCNQRKTHHLDPRYQRHYNL</sequence>
<evidence type="ECO:0000313" key="3">
    <source>
        <dbReference type="Proteomes" id="UP000441797"/>
    </source>
</evidence>
<organism evidence="2 3">
    <name type="scientific">Gloeocapsopsis dulcis AAB1 = 1H9</name>
    <dbReference type="NCBI Taxonomy" id="1433147"/>
    <lineage>
        <taxon>Bacteria</taxon>
        <taxon>Bacillati</taxon>
        <taxon>Cyanobacteriota</taxon>
        <taxon>Cyanophyceae</taxon>
        <taxon>Oscillatoriophycideae</taxon>
        <taxon>Chroococcales</taxon>
        <taxon>Chroococcaceae</taxon>
        <taxon>Gloeocapsopsis</taxon>
        <taxon>Gloeocapsopsis dulcis</taxon>
    </lineage>
</organism>
<keyword evidence="3" id="KW-1185">Reference proteome</keyword>
<dbReference type="CDD" id="cd00085">
    <property type="entry name" value="HNHc"/>
    <property type="match status" value="1"/>
</dbReference>
<evidence type="ECO:0000259" key="1">
    <source>
        <dbReference type="Pfam" id="PF14279"/>
    </source>
</evidence>
<dbReference type="AlphaFoldDB" id="A0A6N8FR45"/>
<dbReference type="Pfam" id="PF14279">
    <property type="entry name" value="HNH_5"/>
    <property type="match status" value="1"/>
</dbReference>
<evidence type="ECO:0000313" key="2">
    <source>
        <dbReference type="EMBL" id="MUL35471.1"/>
    </source>
</evidence>
<accession>A0A6N8FR45</accession>
<reference evidence="2 3" key="1">
    <citation type="journal article" date="2019" name="Front. Microbiol.">
        <title>Genomic Features for Desiccation Tolerance and Sugar Biosynthesis in the Extremophile Gloeocapsopsis sp. UTEX B3054.</title>
        <authorList>
            <person name="Urrejola C."/>
            <person name="Alcorta J."/>
            <person name="Salas L."/>
            <person name="Vasquez M."/>
            <person name="Polz M.F."/>
            <person name="Vicuna R."/>
            <person name="Diez B."/>
        </authorList>
    </citation>
    <scope>NUCLEOTIDE SEQUENCE [LARGE SCALE GENOMIC DNA]</scope>
    <source>
        <strain evidence="2 3">1H9</strain>
    </source>
</reference>
<name>A0A6N8FR45_9CHRO</name>
<dbReference type="InterPro" id="IPR003615">
    <property type="entry name" value="HNH_nuc"/>
</dbReference>
<dbReference type="Proteomes" id="UP000441797">
    <property type="component" value="Unassembled WGS sequence"/>
</dbReference>
<dbReference type="EMBL" id="NAPY01000003">
    <property type="protein sequence ID" value="MUL35471.1"/>
    <property type="molecule type" value="Genomic_DNA"/>
</dbReference>
<gene>
    <name evidence="2" type="ORF">BWI75_03625</name>
</gene>
<dbReference type="InterPro" id="IPR029471">
    <property type="entry name" value="HNH_5"/>
</dbReference>
<dbReference type="Gene3D" id="1.10.30.50">
    <property type="match status" value="1"/>
</dbReference>
<feature type="domain" description="HNH endonuclease 5" evidence="1">
    <location>
        <begin position="2"/>
        <end position="41"/>
    </location>
</feature>
<protein>
    <recommendedName>
        <fullName evidence="1">HNH endonuclease 5 domain-containing protein</fullName>
    </recommendedName>
</protein>
<comment type="caution">
    <text evidence="2">The sequence shown here is derived from an EMBL/GenBank/DDBJ whole genome shotgun (WGS) entry which is preliminary data.</text>
</comment>
<proteinExistence type="predicted"/>